<protein>
    <submittedName>
        <fullName evidence="1">Uncharacterized protein</fullName>
    </submittedName>
</protein>
<dbReference type="AlphaFoldDB" id="A0A8S3RR49"/>
<evidence type="ECO:0000313" key="2">
    <source>
        <dbReference type="Proteomes" id="UP000683360"/>
    </source>
</evidence>
<accession>A0A8S3RR49</accession>
<reference evidence="1" key="1">
    <citation type="submission" date="2021-03" db="EMBL/GenBank/DDBJ databases">
        <authorList>
            <person name="Bekaert M."/>
        </authorList>
    </citation>
    <scope>NUCLEOTIDE SEQUENCE</scope>
</reference>
<dbReference type="Proteomes" id="UP000683360">
    <property type="component" value="Unassembled WGS sequence"/>
</dbReference>
<organism evidence="1 2">
    <name type="scientific">Mytilus edulis</name>
    <name type="common">Blue mussel</name>
    <dbReference type="NCBI Taxonomy" id="6550"/>
    <lineage>
        <taxon>Eukaryota</taxon>
        <taxon>Metazoa</taxon>
        <taxon>Spiralia</taxon>
        <taxon>Lophotrochozoa</taxon>
        <taxon>Mollusca</taxon>
        <taxon>Bivalvia</taxon>
        <taxon>Autobranchia</taxon>
        <taxon>Pteriomorphia</taxon>
        <taxon>Mytilida</taxon>
        <taxon>Mytiloidea</taxon>
        <taxon>Mytilidae</taxon>
        <taxon>Mytilinae</taxon>
        <taxon>Mytilus</taxon>
    </lineage>
</organism>
<gene>
    <name evidence="1" type="ORF">MEDL_25660</name>
</gene>
<comment type="caution">
    <text evidence="1">The sequence shown here is derived from an EMBL/GenBank/DDBJ whole genome shotgun (WGS) entry which is preliminary data.</text>
</comment>
<proteinExistence type="predicted"/>
<dbReference type="EMBL" id="CAJPWZ010001267">
    <property type="protein sequence ID" value="CAG2211626.1"/>
    <property type="molecule type" value="Genomic_DNA"/>
</dbReference>
<name>A0A8S3RR49_MYTED</name>
<sequence length="220" mass="24686">MQLFMQEPAPQLCFDFEIERSEFETDMTLKATLGETVTTMLKHSNGKGHMSDVSATISTGSFGEIALADPVFVKTETGEEISETRSDVKQNIHDTISLTPAIKTDPGRLHKSDYTELLYVEWTLSCPSKWNVSLISSSIQDNQSSFQDEFSIDFVYNETSSRLIIHTTTQRFVFRSFSSLEVAVNNLLGNIFKVSNINSTELEDFSVSVLIMTKPEEGKN</sequence>
<keyword evidence="2" id="KW-1185">Reference proteome</keyword>
<evidence type="ECO:0000313" key="1">
    <source>
        <dbReference type="EMBL" id="CAG2211626.1"/>
    </source>
</evidence>